<evidence type="ECO:0000313" key="11">
    <source>
        <dbReference type="Proteomes" id="UP000836841"/>
    </source>
</evidence>
<dbReference type="GO" id="GO:0005525">
    <property type="term" value="F:GTP binding"/>
    <property type="evidence" value="ECO:0007669"/>
    <property type="project" value="UniProtKB-KW"/>
</dbReference>
<evidence type="ECO:0000256" key="2">
    <source>
        <dbReference type="ARBA" id="ARBA00007249"/>
    </source>
</evidence>
<dbReference type="Gene3D" id="3.40.50.300">
    <property type="entry name" value="P-loop containing nucleotide triphosphate hydrolases"/>
    <property type="match status" value="1"/>
</dbReference>
<evidence type="ECO:0000313" key="10">
    <source>
        <dbReference type="EMBL" id="CAH2079772.1"/>
    </source>
</evidence>
<evidence type="ECO:0000256" key="6">
    <source>
        <dbReference type="ARBA" id="ARBA00023134"/>
    </source>
</evidence>
<evidence type="ECO:0008006" key="12">
    <source>
        <dbReference type="Google" id="ProtNLM"/>
    </source>
</evidence>
<dbReference type="InterPro" id="IPR027417">
    <property type="entry name" value="P-loop_NTPase"/>
</dbReference>
<feature type="compositionally biased region" description="Basic and acidic residues" evidence="7">
    <location>
        <begin position="1"/>
        <end position="14"/>
    </location>
</feature>
<dbReference type="Gene3D" id="2.40.30.10">
    <property type="entry name" value="Translation factors"/>
    <property type="match status" value="2"/>
</dbReference>
<keyword evidence="11" id="KW-1185">Reference proteome</keyword>
<dbReference type="SUPFAM" id="SSF50447">
    <property type="entry name" value="Translation proteins"/>
    <property type="match status" value="1"/>
</dbReference>
<dbReference type="Pfam" id="PF00009">
    <property type="entry name" value="GTP_EFTU"/>
    <property type="match status" value="1"/>
</dbReference>
<sequence>MSGSEIVKRGRGSEEEAETKRRKRRRLNVENAAEEEAEANKRRHLKVVFLGHSEAGKSTIVGQILLLTGQVDDQEMQKYKEEAKENSREGCYLAYTMDTDEYERRRGTVQVGKAMFDTSSCTFTILDVPGLCTGNDYRSISADVAVLVISARRDEFETGFQEGGEMEMVGQTREHVQIARGLGVSSLIVVLNKMDDPTVMWSKDRYDEIKQEVLPFLESFRCGTINAFLPISGLLGINMDKGMDEDVCPWWRGPTLFEALDSVEFVRLANPNGPFRMPIFSHYKDEETVVMGNVESGCIREGDFLSLMPNQVPVEVIALYCDGDIVDQSGPRDSLIVYLRGIEDEDIVSGYVLSSLVQPIRAPNTFLAHLEFLKQPQNTIFYAGYKAVLHTHAMVEECEITEMIPPGVGVMYATDDDDDAICRIQVDHGPICMEAFSHRLGRFVLRCGRKTIAVGYVV</sequence>
<name>A0AAU9T8V0_THLAR</name>
<feature type="region of interest" description="Disordered" evidence="7">
    <location>
        <begin position="1"/>
        <end position="37"/>
    </location>
</feature>
<dbReference type="GO" id="GO:0003924">
    <property type="term" value="F:GTPase activity"/>
    <property type="evidence" value="ECO:0007669"/>
    <property type="project" value="InterPro"/>
</dbReference>
<protein>
    <recommendedName>
        <fullName evidence="12">Tr-type G domain-containing protein</fullName>
    </recommendedName>
</protein>
<keyword evidence="5" id="KW-0648">Protein biosynthesis</keyword>
<feature type="domain" description="Translation elongation factor EFTu/EF1A C-terminal" evidence="9">
    <location>
        <begin position="360"/>
        <end position="457"/>
    </location>
</feature>
<accession>A0AAU9T8V0</accession>
<dbReference type="InterPro" id="IPR009001">
    <property type="entry name" value="Transl_elong_EF1A/Init_IF2_C"/>
</dbReference>
<gene>
    <name evidence="10" type="ORF">TAV2_LOCUS25441</name>
</gene>
<dbReference type="Pfam" id="PF03143">
    <property type="entry name" value="GTP_EFTU_D3"/>
    <property type="match status" value="1"/>
</dbReference>
<dbReference type="Proteomes" id="UP000836841">
    <property type="component" value="Chromosome 7"/>
</dbReference>
<evidence type="ECO:0000256" key="5">
    <source>
        <dbReference type="ARBA" id="ARBA00022917"/>
    </source>
</evidence>
<evidence type="ECO:0000256" key="4">
    <source>
        <dbReference type="ARBA" id="ARBA00022768"/>
    </source>
</evidence>
<dbReference type="PANTHER" id="PTHR23115">
    <property type="entry name" value="TRANSLATION FACTOR"/>
    <property type="match status" value="1"/>
</dbReference>
<dbReference type="SUPFAM" id="SSF52540">
    <property type="entry name" value="P-loop containing nucleoside triphosphate hydrolases"/>
    <property type="match status" value="1"/>
</dbReference>
<organism evidence="10 11">
    <name type="scientific">Thlaspi arvense</name>
    <name type="common">Field penny-cress</name>
    <dbReference type="NCBI Taxonomy" id="13288"/>
    <lineage>
        <taxon>Eukaryota</taxon>
        <taxon>Viridiplantae</taxon>
        <taxon>Streptophyta</taxon>
        <taxon>Embryophyta</taxon>
        <taxon>Tracheophyta</taxon>
        <taxon>Spermatophyta</taxon>
        <taxon>Magnoliopsida</taxon>
        <taxon>eudicotyledons</taxon>
        <taxon>Gunneridae</taxon>
        <taxon>Pentapetalae</taxon>
        <taxon>rosids</taxon>
        <taxon>malvids</taxon>
        <taxon>Brassicales</taxon>
        <taxon>Brassicaceae</taxon>
        <taxon>Thlaspideae</taxon>
        <taxon>Thlaspi</taxon>
    </lineage>
</organism>
<dbReference type="EMBL" id="OU466863">
    <property type="protein sequence ID" value="CAH2079772.1"/>
    <property type="molecule type" value="Genomic_DNA"/>
</dbReference>
<dbReference type="GO" id="GO:0003746">
    <property type="term" value="F:translation elongation factor activity"/>
    <property type="evidence" value="ECO:0007669"/>
    <property type="project" value="UniProtKB-KW"/>
</dbReference>
<proteinExistence type="inferred from homology"/>
<evidence type="ECO:0000259" key="9">
    <source>
        <dbReference type="Pfam" id="PF03143"/>
    </source>
</evidence>
<comment type="similarity">
    <text evidence="2">Belongs to the TRAFAC class translation factor GTPase superfamily. Classic translation factor GTPase family. EF-Tu/EF-1A subfamily.</text>
</comment>
<evidence type="ECO:0000259" key="8">
    <source>
        <dbReference type="Pfam" id="PF00009"/>
    </source>
</evidence>
<reference evidence="10 11" key="1">
    <citation type="submission" date="2022-03" db="EMBL/GenBank/DDBJ databases">
        <authorList>
            <person name="Nunn A."/>
            <person name="Chopra R."/>
            <person name="Nunn A."/>
            <person name="Contreras Garrido A."/>
        </authorList>
    </citation>
    <scope>NUCLEOTIDE SEQUENCE [LARGE SCALE GENOMIC DNA]</scope>
</reference>
<dbReference type="AlphaFoldDB" id="A0AAU9T8V0"/>
<dbReference type="InterPro" id="IPR004160">
    <property type="entry name" value="Transl_elong_EFTu/EF1A_C"/>
</dbReference>
<dbReference type="SUPFAM" id="SSF50465">
    <property type="entry name" value="EF-Tu/eEF-1alpha/eIF2-gamma C-terminal domain"/>
    <property type="match status" value="1"/>
</dbReference>
<keyword evidence="4" id="KW-0251">Elongation factor</keyword>
<evidence type="ECO:0000256" key="7">
    <source>
        <dbReference type="SAM" id="MobiDB-lite"/>
    </source>
</evidence>
<feature type="domain" description="Tr-type G" evidence="8">
    <location>
        <begin position="43"/>
        <end position="261"/>
    </location>
</feature>
<dbReference type="InterPro" id="IPR000795">
    <property type="entry name" value="T_Tr_GTP-bd_dom"/>
</dbReference>
<comment type="function">
    <text evidence="1">This protein promotes the GTP-dependent binding of aminoacyl-tRNA to the A-site of ribosomes during protein biosynthesis.</text>
</comment>
<keyword evidence="3" id="KW-0547">Nucleotide-binding</keyword>
<keyword evidence="6" id="KW-0342">GTP-binding</keyword>
<dbReference type="InterPro" id="IPR050100">
    <property type="entry name" value="TRAFAC_GTPase_members"/>
</dbReference>
<evidence type="ECO:0000256" key="3">
    <source>
        <dbReference type="ARBA" id="ARBA00022741"/>
    </source>
</evidence>
<dbReference type="InterPro" id="IPR009000">
    <property type="entry name" value="Transl_B-barrel_sf"/>
</dbReference>
<evidence type="ECO:0000256" key="1">
    <source>
        <dbReference type="ARBA" id="ARBA00003982"/>
    </source>
</evidence>